<evidence type="ECO:0000313" key="1">
    <source>
        <dbReference type="EMBL" id="MYN47586.1"/>
    </source>
</evidence>
<evidence type="ECO:0000313" key="2">
    <source>
        <dbReference type="Proteomes" id="UP000444316"/>
    </source>
</evidence>
<gene>
    <name evidence="1" type="ORF">GTP23_21305</name>
</gene>
<reference evidence="1" key="1">
    <citation type="submission" date="2019-12" db="EMBL/GenBank/DDBJ databases">
        <title>Novel species isolated from a subtropical stream in China.</title>
        <authorList>
            <person name="Lu H."/>
        </authorList>
    </citation>
    <scope>NUCLEOTIDE SEQUENCE [LARGE SCALE GENOMIC DNA]</scope>
    <source>
        <strain evidence="1">FT93W</strain>
    </source>
</reference>
<organism evidence="1 2">
    <name type="scientific">Duganella fentianensis</name>
    <dbReference type="NCBI Taxonomy" id="2692177"/>
    <lineage>
        <taxon>Bacteria</taxon>
        <taxon>Pseudomonadati</taxon>
        <taxon>Pseudomonadota</taxon>
        <taxon>Betaproteobacteria</taxon>
        <taxon>Burkholderiales</taxon>
        <taxon>Oxalobacteraceae</taxon>
        <taxon>Telluria group</taxon>
        <taxon>Duganella</taxon>
    </lineage>
</organism>
<dbReference type="AlphaFoldDB" id="A0A845I6E2"/>
<proteinExistence type="predicted"/>
<accession>A0A845I6E2</accession>
<comment type="caution">
    <text evidence="1">The sequence shown here is derived from an EMBL/GenBank/DDBJ whole genome shotgun (WGS) entry which is preliminary data.</text>
</comment>
<dbReference type="RefSeq" id="WP_161036980.1">
    <property type="nucleotide sequence ID" value="NZ_WWCL01000006.1"/>
</dbReference>
<keyword evidence="2" id="KW-1185">Reference proteome</keyword>
<protein>
    <submittedName>
        <fullName evidence="1">Uncharacterized protein</fullName>
    </submittedName>
</protein>
<dbReference type="EMBL" id="WWCL01000006">
    <property type="protein sequence ID" value="MYN47586.1"/>
    <property type="molecule type" value="Genomic_DNA"/>
</dbReference>
<sequence>MQTHIQTPIHIAPNLGDYYYPEDYSTTGNSLIFDRYANSVMRSCLSKLIGVEVRGIRDTEDAQADCSFDDTHPLIFSVFVTARDGGGERVGDFSSYADARYFASELGMEYYLPVHDAIQVQYERYAKFHFVEYRADDLVDAYPLSNGRTVFRRLAPNGSKVVFMMDRNTLSEAEFQEFHRLLRRSSAALN</sequence>
<name>A0A845I6E2_9BURK</name>
<dbReference type="Proteomes" id="UP000444316">
    <property type="component" value="Unassembled WGS sequence"/>
</dbReference>